<feature type="transmembrane region" description="Helical" evidence="9">
    <location>
        <begin position="367"/>
        <end position="388"/>
    </location>
</feature>
<accession>A0ABP9F7U3</accession>
<keyword evidence="9" id="KW-1003">Cell membrane</keyword>
<keyword evidence="3 9" id="KW-0813">Transport</keyword>
<dbReference type="InterPro" id="IPR006669">
    <property type="entry name" value="MgtE_transporter"/>
</dbReference>
<comment type="caution">
    <text evidence="11">The sequence shown here is derived from an EMBL/GenBank/DDBJ whole genome shotgun (WGS) entry which is preliminary data.</text>
</comment>
<evidence type="ECO:0000259" key="10">
    <source>
        <dbReference type="PROSITE" id="PS51371"/>
    </source>
</evidence>
<dbReference type="SMART" id="SM00924">
    <property type="entry name" value="MgtE_N"/>
    <property type="match status" value="1"/>
</dbReference>
<dbReference type="Pfam" id="PF00571">
    <property type="entry name" value="CBS"/>
    <property type="match status" value="2"/>
</dbReference>
<proteinExistence type="inferred from homology"/>
<dbReference type="Gene3D" id="1.25.60.10">
    <property type="entry name" value="MgtE N-terminal domain-like"/>
    <property type="match status" value="1"/>
</dbReference>
<dbReference type="SUPFAM" id="SSF158791">
    <property type="entry name" value="MgtE N-terminal domain-like"/>
    <property type="match status" value="1"/>
</dbReference>
<dbReference type="SMART" id="SM00116">
    <property type="entry name" value="CBS"/>
    <property type="match status" value="2"/>
</dbReference>
<dbReference type="Pfam" id="PF03448">
    <property type="entry name" value="MgtE_N"/>
    <property type="match status" value="1"/>
</dbReference>
<dbReference type="EMBL" id="BAABJH010000002">
    <property type="protein sequence ID" value="GAA4895529.1"/>
    <property type="molecule type" value="Genomic_DNA"/>
</dbReference>
<comment type="similarity">
    <text evidence="2 9">Belongs to the SLC41A transporter family.</text>
</comment>
<dbReference type="InterPro" id="IPR046342">
    <property type="entry name" value="CBS_dom_sf"/>
</dbReference>
<keyword evidence="7 9" id="KW-0472">Membrane</keyword>
<feature type="transmembrane region" description="Helical" evidence="9">
    <location>
        <begin position="428"/>
        <end position="450"/>
    </location>
</feature>
<evidence type="ECO:0000256" key="9">
    <source>
        <dbReference type="RuleBase" id="RU362011"/>
    </source>
</evidence>
<dbReference type="InterPro" id="IPR000644">
    <property type="entry name" value="CBS_dom"/>
</dbReference>
<sequence>MSEEIENIQFQLTNELIEQVELFIEEKNDKELKKLLDEFHYADIAEILDELNLEQAVYIIKLLDSDTTSDILTELDEDNREKILKNLSAKEIAEEVEELDTDDAADIILELPEARQQAVIAQIEDEAHKAEIAELLTYDENTAGSLMAKELVKVYETWTVAGCMRRIRGQAEEVTRVHSIYVVNKEEKLIGRLSLKDLIVAKNEQKIADIVKVNVDYVNVEEDVEDVAKIMAKYDLEAIPVVDENKTLLGRITIDDIVDVLKEEADKDYQMAAGITGDVDSDDSILELTRARLPWLFLGLVGGIGAFLIMEGFESLFTGKAVILFFFTPLIAAMAGNVGVQSSAIIVQGLANDDVRGSVNSRLIKEMLLAALNGVILAIFLFLFVWAFKGELNTALAISVSLVAVIIVAGLIGTFVPLFLNKRGIDPAIATGPFITTSNDILGILLYFWIAKMILGI</sequence>
<keyword evidence="8" id="KW-0129">CBS domain</keyword>
<comment type="subunit">
    <text evidence="9">Homodimer.</text>
</comment>
<dbReference type="Pfam" id="PF01769">
    <property type="entry name" value="MgtE"/>
    <property type="match status" value="1"/>
</dbReference>
<dbReference type="PANTHER" id="PTHR43773:SF1">
    <property type="entry name" value="MAGNESIUM TRANSPORTER MGTE"/>
    <property type="match status" value="1"/>
</dbReference>
<name>A0ABP9F7U3_9FLAO</name>
<evidence type="ECO:0000256" key="7">
    <source>
        <dbReference type="ARBA" id="ARBA00023136"/>
    </source>
</evidence>
<comment type="function">
    <text evidence="9">Acts as a magnesium transporter.</text>
</comment>
<evidence type="ECO:0000256" key="4">
    <source>
        <dbReference type="ARBA" id="ARBA00022692"/>
    </source>
</evidence>
<feature type="transmembrane region" description="Helical" evidence="9">
    <location>
        <begin position="293"/>
        <end position="310"/>
    </location>
</feature>
<comment type="subcellular location">
    <subcellularLocation>
        <location evidence="9">Cell membrane</location>
        <topology evidence="9">Multi-pass membrane protein</topology>
    </subcellularLocation>
    <subcellularLocation>
        <location evidence="1">Membrane</location>
        <topology evidence="1">Multi-pass membrane protein</topology>
    </subcellularLocation>
</comment>
<evidence type="ECO:0000313" key="12">
    <source>
        <dbReference type="Proteomes" id="UP001500433"/>
    </source>
</evidence>
<evidence type="ECO:0000256" key="1">
    <source>
        <dbReference type="ARBA" id="ARBA00004141"/>
    </source>
</evidence>
<keyword evidence="4 9" id="KW-0812">Transmembrane</keyword>
<dbReference type="InterPro" id="IPR038076">
    <property type="entry name" value="MgtE_N_sf"/>
</dbReference>
<feature type="transmembrane region" description="Helical" evidence="9">
    <location>
        <begin position="395"/>
        <end position="416"/>
    </location>
</feature>
<evidence type="ECO:0000256" key="3">
    <source>
        <dbReference type="ARBA" id="ARBA00022448"/>
    </source>
</evidence>
<evidence type="ECO:0000313" key="11">
    <source>
        <dbReference type="EMBL" id="GAA4895529.1"/>
    </source>
</evidence>
<dbReference type="PANTHER" id="PTHR43773">
    <property type="entry name" value="MAGNESIUM TRANSPORTER MGTE"/>
    <property type="match status" value="1"/>
</dbReference>
<evidence type="ECO:0000256" key="8">
    <source>
        <dbReference type="PROSITE-ProRule" id="PRU00703"/>
    </source>
</evidence>
<dbReference type="InterPro" id="IPR006668">
    <property type="entry name" value="Mg_transptr_MgtE_intracell_dom"/>
</dbReference>
<feature type="domain" description="CBS" evidence="10">
    <location>
        <begin position="147"/>
        <end position="209"/>
    </location>
</feature>
<dbReference type="PROSITE" id="PS51371">
    <property type="entry name" value="CBS"/>
    <property type="match status" value="2"/>
</dbReference>
<keyword evidence="6 9" id="KW-1133">Transmembrane helix</keyword>
<evidence type="ECO:0000256" key="6">
    <source>
        <dbReference type="ARBA" id="ARBA00022989"/>
    </source>
</evidence>
<keyword evidence="9" id="KW-0479">Metal-binding</keyword>
<dbReference type="InterPro" id="IPR006667">
    <property type="entry name" value="SLC41_membr_dom"/>
</dbReference>
<gene>
    <name evidence="11" type="primary">mgtE</name>
    <name evidence="11" type="ORF">GCM10023311_20340</name>
</gene>
<organism evidence="11 12">
    <name type="scientific">Flaviramulus aquimarinus</name>
    <dbReference type="NCBI Taxonomy" id="1170456"/>
    <lineage>
        <taxon>Bacteria</taxon>
        <taxon>Pseudomonadati</taxon>
        <taxon>Bacteroidota</taxon>
        <taxon>Flavobacteriia</taxon>
        <taxon>Flavobacteriales</taxon>
        <taxon>Flavobacteriaceae</taxon>
        <taxon>Flaviramulus</taxon>
    </lineage>
</organism>
<reference evidence="12" key="1">
    <citation type="journal article" date="2019" name="Int. J. Syst. Evol. Microbiol.">
        <title>The Global Catalogue of Microorganisms (GCM) 10K type strain sequencing project: providing services to taxonomists for standard genome sequencing and annotation.</title>
        <authorList>
            <consortium name="The Broad Institute Genomics Platform"/>
            <consortium name="The Broad Institute Genome Sequencing Center for Infectious Disease"/>
            <person name="Wu L."/>
            <person name="Ma J."/>
        </authorList>
    </citation>
    <scope>NUCLEOTIDE SEQUENCE [LARGE SCALE GENOMIC DNA]</scope>
    <source>
        <strain evidence="12">JCM 18274</strain>
    </source>
</reference>
<keyword evidence="5 9" id="KW-0460">Magnesium</keyword>
<protein>
    <recommendedName>
        <fullName evidence="9">Magnesium transporter MgtE</fullName>
    </recommendedName>
</protein>
<dbReference type="SUPFAM" id="SSF54631">
    <property type="entry name" value="CBS-domain pair"/>
    <property type="match status" value="1"/>
</dbReference>
<dbReference type="Proteomes" id="UP001500433">
    <property type="component" value="Unassembled WGS sequence"/>
</dbReference>
<dbReference type="RefSeq" id="WP_345274036.1">
    <property type="nucleotide sequence ID" value="NZ_BAABJH010000002.1"/>
</dbReference>
<dbReference type="Gene3D" id="1.10.357.20">
    <property type="entry name" value="SLC41 divalent cation transporters, integral membrane domain"/>
    <property type="match status" value="1"/>
</dbReference>
<feature type="transmembrane region" description="Helical" evidence="9">
    <location>
        <begin position="322"/>
        <end position="347"/>
    </location>
</feature>
<dbReference type="InterPro" id="IPR036739">
    <property type="entry name" value="SLC41_membr_dom_sf"/>
</dbReference>
<keyword evidence="12" id="KW-1185">Reference proteome</keyword>
<dbReference type="CDD" id="cd04606">
    <property type="entry name" value="CBS_pair_Mg_transporter"/>
    <property type="match status" value="1"/>
</dbReference>
<dbReference type="Gene3D" id="3.10.580.10">
    <property type="entry name" value="CBS-domain"/>
    <property type="match status" value="1"/>
</dbReference>
<feature type="domain" description="CBS" evidence="10">
    <location>
        <begin position="210"/>
        <end position="267"/>
    </location>
</feature>
<dbReference type="NCBIfam" id="TIGR00400">
    <property type="entry name" value="mgtE"/>
    <property type="match status" value="1"/>
</dbReference>
<evidence type="ECO:0000256" key="2">
    <source>
        <dbReference type="ARBA" id="ARBA00009749"/>
    </source>
</evidence>
<evidence type="ECO:0000256" key="5">
    <source>
        <dbReference type="ARBA" id="ARBA00022842"/>
    </source>
</evidence>
<dbReference type="SUPFAM" id="SSF161093">
    <property type="entry name" value="MgtE membrane domain-like"/>
    <property type="match status" value="1"/>
</dbReference>